<keyword evidence="8 13" id="KW-1133">Transmembrane helix</keyword>
<dbReference type="AlphaFoldDB" id="A0A8M6Z152"/>
<feature type="domain" description="Beta-1,3-galactosyltransferase 2 N-terminal" evidence="14">
    <location>
        <begin position="90"/>
        <end position="131"/>
    </location>
</feature>
<dbReference type="EC" id="2.4.1.-" evidence="13"/>
<dbReference type="KEGG" id="dre:101882239"/>
<dbReference type="Proteomes" id="UP000000437">
    <property type="component" value="Chromosome 2"/>
</dbReference>
<keyword evidence="11 13" id="KW-0472">Membrane</keyword>
<dbReference type="FunFam" id="3.90.550.50:FF:000001">
    <property type="entry name" value="Hexosyltransferase"/>
    <property type="match status" value="1"/>
</dbReference>
<dbReference type="InterPro" id="IPR045821">
    <property type="entry name" value="B3GT2_N"/>
</dbReference>
<evidence type="ECO:0000256" key="4">
    <source>
        <dbReference type="ARBA" id="ARBA00022676"/>
    </source>
</evidence>
<keyword evidence="12" id="KW-0325">Glycoprotein</keyword>
<reference evidence="16" key="1">
    <citation type="submission" date="2025-08" db="UniProtKB">
        <authorList>
            <consortium name="RefSeq"/>
        </authorList>
    </citation>
    <scope>IDENTIFICATION</scope>
    <source>
        <strain evidence="16">Tuebingen</strain>
        <tissue evidence="16">Fibroblasts and whole tissue</tissue>
    </source>
</reference>
<dbReference type="PANTHER" id="PTHR11214">
    <property type="entry name" value="BETA-1,3-N-ACETYLGLUCOSAMINYLTRANSFERASE"/>
    <property type="match status" value="1"/>
</dbReference>
<dbReference type="Pfam" id="PF19341">
    <property type="entry name" value="B3GALT2_N"/>
    <property type="match status" value="1"/>
</dbReference>
<comment type="subcellular location">
    <subcellularLocation>
        <location evidence="1 13">Golgi apparatus membrane</location>
        <topology evidence="1 13">Single-pass type II membrane protein</topology>
    </subcellularLocation>
</comment>
<dbReference type="GO" id="GO:0006493">
    <property type="term" value="P:protein O-linked glycosylation"/>
    <property type="evidence" value="ECO:0000318"/>
    <property type="project" value="GO_Central"/>
</dbReference>
<keyword evidence="5" id="KW-0808">Transferase</keyword>
<dbReference type="Gene3D" id="3.90.550.50">
    <property type="match status" value="1"/>
</dbReference>
<evidence type="ECO:0000256" key="2">
    <source>
        <dbReference type="ARBA" id="ARBA00004922"/>
    </source>
</evidence>
<name>A0A8M6Z152_DANRE</name>
<comment type="similarity">
    <text evidence="3 13">Belongs to the glycosyltransferase 31 family.</text>
</comment>
<proteinExistence type="inferred from homology"/>
<evidence type="ECO:0000256" key="1">
    <source>
        <dbReference type="ARBA" id="ARBA00004323"/>
    </source>
</evidence>
<evidence type="ECO:0000313" key="15">
    <source>
        <dbReference type="Proteomes" id="UP000000437"/>
    </source>
</evidence>
<evidence type="ECO:0000259" key="14">
    <source>
        <dbReference type="Pfam" id="PF19341"/>
    </source>
</evidence>
<evidence type="ECO:0000256" key="6">
    <source>
        <dbReference type="ARBA" id="ARBA00022692"/>
    </source>
</evidence>
<keyword evidence="4 13" id="KW-0328">Glycosyltransferase</keyword>
<dbReference type="Pfam" id="PF01762">
    <property type="entry name" value="Galactosyl_T"/>
    <property type="match status" value="1"/>
</dbReference>
<keyword evidence="7 13" id="KW-0735">Signal-anchor</keyword>
<dbReference type="GO" id="GO:0008499">
    <property type="term" value="F:N-acetyl-beta-D-glucosaminide beta-(1,3)-galactosyltransferase activity"/>
    <property type="evidence" value="ECO:0000318"/>
    <property type="project" value="GO_Central"/>
</dbReference>
<evidence type="ECO:0000256" key="3">
    <source>
        <dbReference type="ARBA" id="ARBA00008661"/>
    </source>
</evidence>
<evidence type="ECO:0000256" key="10">
    <source>
        <dbReference type="ARBA" id="ARBA00023098"/>
    </source>
</evidence>
<evidence type="ECO:0000256" key="13">
    <source>
        <dbReference type="RuleBase" id="RU363063"/>
    </source>
</evidence>
<keyword evidence="9 13" id="KW-0333">Golgi apparatus</keyword>
<dbReference type="ZFIN" id="ZDB-GENE-050809-87">
    <property type="gene designation" value="im:7160088"/>
</dbReference>
<organism evidence="15 16">
    <name type="scientific">Danio rerio</name>
    <name type="common">Zebrafish</name>
    <name type="synonym">Brachydanio rerio</name>
    <dbReference type="NCBI Taxonomy" id="7955"/>
    <lineage>
        <taxon>Eukaryota</taxon>
        <taxon>Metazoa</taxon>
        <taxon>Chordata</taxon>
        <taxon>Craniata</taxon>
        <taxon>Vertebrata</taxon>
        <taxon>Euteleostomi</taxon>
        <taxon>Actinopterygii</taxon>
        <taxon>Neopterygii</taxon>
        <taxon>Teleostei</taxon>
        <taxon>Ostariophysi</taxon>
        <taxon>Cypriniformes</taxon>
        <taxon>Danionidae</taxon>
        <taxon>Danioninae</taxon>
        <taxon>Danio</taxon>
    </lineage>
</organism>
<evidence type="ECO:0000256" key="5">
    <source>
        <dbReference type="ARBA" id="ARBA00022679"/>
    </source>
</evidence>
<accession>A0A8M6Z152</accession>
<gene>
    <name evidence="17" type="primary">im:7160088</name>
    <name evidence="16" type="synonym">LOC101882239</name>
</gene>
<sequence length="388" mass="45209">MRRWKRRHRYCSLALFLMVLVFVGGLIMQGHWWSGQTNQEKLASQGPQTMKVFNYTMMNQNKLREPEESSTPLISSENVISALDKSLMQDFKNSNISSSGEMRAERILKDEPYKYIHNEPNACLLRAPFLVLLIAVEPKKSDARDAIRKTWGNESLAGELGVIRLFLIGVNKDTQSNGGKLQLSIEDESRQHHDIIQQDYRDSYKNLTLKTLMGMYWITKYCPEAMYVMKTDSDMFVNTEYLIHQILKPNGQERKYFTGYLMMDFSPNRNIRSKWYMPPELYPDRRYPNFCSGTGYVFSGDMAQRIYVASLSIPRLHLEDVYVGICLAKLGIKPVPQTNKKVFNHWRVSYSSCKYSNLVTSHGFHPNELIQYWKHLQNNKHNPCQRKG</sequence>
<dbReference type="PANTHER" id="PTHR11214:SF19">
    <property type="entry name" value="BETA-1,3-GALACTOSYLTRANSFERASE 2"/>
    <property type="match status" value="1"/>
</dbReference>
<keyword evidence="6 13" id="KW-0812">Transmembrane</keyword>
<evidence type="ECO:0000256" key="8">
    <source>
        <dbReference type="ARBA" id="ARBA00022989"/>
    </source>
</evidence>
<feature type="transmembrane region" description="Helical" evidence="13">
    <location>
        <begin position="12"/>
        <end position="33"/>
    </location>
</feature>
<protein>
    <recommendedName>
        <fullName evidence="13">Hexosyltransferase</fullName>
        <ecNumber evidence="13">2.4.1.-</ecNumber>
    </recommendedName>
</protein>
<keyword evidence="10" id="KW-0443">Lipid metabolism</keyword>
<keyword evidence="15" id="KW-1185">Reference proteome</keyword>
<evidence type="ECO:0000313" key="17">
    <source>
        <dbReference type="ZFIN" id="ZDB-GENE-050809-87"/>
    </source>
</evidence>
<dbReference type="InterPro" id="IPR002659">
    <property type="entry name" value="Glyco_trans_31"/>
</dbReference>
<evidence type="ECO:0000256" key="7">
    <source>
        <dbReference type="ARBA" id="ARBA00022968"/>
    </source>
</evidence>
<evidence type="ECO:0000313" key="16">
    <source>
        <dbReference type="RefSeq" id="XP_017206852.2"/>
    </source>
</evidence>
<dbReference type="GO" id="GO:0006629">
    <property type="term" value="P:lipid metabolic process"/>
    <property type="evidence" value="ECO:0007669"/>
    <property type="project" value="UniProtKB-KW"/>
</dbReference>
<comment type="pathway">
    <text evidence="2">Protein modification; protein glycosylation.</text>
</comment>
<dbReference type="RefSeq" id="XP_017206852.2">
    <property type="nucleotide sequence ID" value="XM_017351363.3"/>
</dbReference>
<dbReference type="OrthoDB" id="5512589at2759"/>
<dbReference type="AGR" id="ZFIN:ZDB-GENE-050809-87"/>
<evidence type="ECO:0000256" key="11">
    <source>
        <dbReference type="ARBA" id="ARBA00023136"/>
    </source>
</evidence>
<evidence type="ECO:0000256" key="9">
    <source>
        <dbReference type="ARBA" id="ARBA00023034"/>
    </source>
</evidence>
<dbReference type="GO" id="GO:0000139">
    <property type="term" value="C:Golgi membrane"/>
    <property type="evidence" value="ECO:0000318"/>
    <property type="project" value="GO_Central"/>
</dbReference>
<evidence type="ECO:0000256" key="12">
    <source>
        <dbReference type="ARBA" id="ARBA00023180"/>
    </source>
</evidence>